<dbReference type="Gene3D" id="3.30.1360.120">
    <property type="entry name" value="Probable tRNA modification gtpase trme, domain 1"/>
    <property type="match status" value="1"/>
</dbReference>
<proteinExistence type="predicted"/>
<evidence type="ECO:0000313" key="2">
    <source>
        <dbReference type="EMBL" id="VDK55902.1"/>
    </source>
</evidence>
<dbReference type="PANTHER" id="PTHR43757">
    <property type="entry name" value="AMINOMETHYLTRANSFERASE"/>
    <property type="match status" value="1"/>
</dbReference>
<evidence type="ECO:0000259" key="1">
    <source>
        <dbReference type="Pfam" id="PF01571"/>
    </source>
</evidence>
<dbReference type="AlphaFoldDB" id="A0A3P6QZH7"/>
<protein>
    <recommendedName>
        <fullName evidence="1">GCVT N-terminal domain-containing protein</fullName>
    </recommendedName>
</protein>
<dbReference type="InterPro" id="IPR006222">
    <property type="entry name" value="GCVT_N"/>
</dbReference>
<dbReference type="PANTHER" id="PTHR43757:SF15">
    <property type="entry name" value="PYRUVATE DEHYDROGENASE PHOSPHATASE REGULATORY SUBUNIT, MITOCHONDRIAL-LIKE"/>
    <property type="match status" value="1"/>
</dbReference>
<keyword evidence="3" id="KW-1185">Reference proteome</keyword>
<name>A0A3P6QZH7_CYLGO</name>
<gene>
    <name evidence="2" type="ORF">CGOC_LOCUS3463</name>
</gene>
<dbReference type="Pfam" id="PF01571">
    <property type="entry name" value="GCV_T"/>
    <property type="match status" value="1"/>
</dbReference>
<feature type="domain" description="GCVT N-terminal" evidence="1">
    <location>
        <begin position="2"/>
        <end position="125"/>
    </location>
</feature>
<sequence>MYTALNVVGPSSRYLMADVTEMSMSTTDFPTFRCQEINIGMATGIRAISVTHCGELGWVVYIPNEVAQNVYERIVEAGREYSLHHAGYYTLRQLRIEKFYVYWGQDIDATVTPVECGRSFRVDFKVRPFSYSARSKHMKAAYIFHRTANVNQFFFLVLRSVENRLCPSGISVF</sequence>
<organism evidence="2 3">
    <name type="scientific">Cylicostephanus goldi</name>
    <name type="common">Nematode worm</name>
    <dbReference type="NCBI Taxonomy" id="71465"/>
    <lineage>
        <taxon>Eukaryota</taxon>
        <taxon>Metazoa</taxon>
        <taxon>Ecdysozoa</taxon>
        <taxon>Nematoda</taxon>
        <taxon>Chromadorea</taxon>
        <taxon>Rhabditida</taxon>
        <taxon>Rhabditina</taxon>
        <taxon>Rhabditomorpha</taxon>
        <taxon>Strongyloidea</taxon>
        <taxon>Strongylidae</taxon>
        <taxon>Cylicostephanus</taxon>
    </lineage>
</organism>
<dbReference type="GO" id="GO:0005739">
    <property type="term" value="C:mitochondrion"/>
    <property type="evidence" value="ECO:0007669"/>
    <property type="project" value="TreeGrafter"/>
</dbReference>
<dbReference type="InterPro" id="IPR027266">
    <property type="entry name" value="TrmE/GcvT-like"/>
</dbReference>
<dbReference type="OrthoDB" id="429143at2759"/>
<dbReference type="EMBL" id="UYRV01008728">
    <property type="protein sequence ID" value="VDK55902.1"/>
    <property type="molecule type" value="Genomic_DNA"/>
</dbReference>
<dbReference type="Proteomes" id="UP000271889">
    <property type="component" value="Unassembled WGS sequence"/>
</dbReference>
<accession>A0A3P6QZH7</accession>
<reference evidence="2 3" key="1">
    <citation type="submission" date="2018-11" db="EMBL/GenBank/DDBJ databases">
        <authorList>
            <consortium name="Pathogen Informatics"/>
        </authorList>
    </citation>
    <scope>NUCLEOTIDE SEQUENCE [LARGE SCALE GENOMIC DNA]</scope>
</reference>
<dbReference type="InterPro" id="IPR028896">
    <property type="entry name" value="GcvT/YgfZ/DmdA"/>
</dbReference>
<dbReference type="SUPFAM" id="SSF103025">
    <property type="entry name" value="Folate-binding domain"/>
    <property type="match status" value="1"/>
</dbReference>
<evidence type="ECO:0000313" key="3">
    <source>
        <dbReference type="Proteomes" id="UP000271889"/>
    </source>
</evidence>